<accession>A0A517YD77</accession>
<dbReference type="Pfam" id="PF00561">
    <property type="entry name" value="Abhydrolase_1"/>
    <property type="match status" value="1"/>
</dbReference>
<dbReference type="PANTHER" id="PTHR43798">
    <property type="entry name" value="MONOACYLGLYCEROL LIPASE"/>
    <property type="match status" value="1"/>
</dbReference>
<name>A0A517YD77_9BACT</name>
<dbReference type="Proteomes" id="UP000315017">
    <property type="component" value="Chromosome"/>
</dbReference>
<dbReference type="RefSeq" id="WP_145090069.1">
    <property type="nucleotide sequence ID" value="NZ_CP036274.1"/>
</dbReference>
<dbReference type="PRINTS" id="PR00111">
    <property type="entry name" value="ABHYDROLASE"/>
</dbReference>
<dbReference type="InterPro" id="IPR000073">
    <property type="entry name" value="AB_hydrolase_1"/>
</dbReference>
<feature type="domain" description="AB hydrolase-1" evidence="1">
    <location>
        <begin position="23"/>
        <end position="253"/>
    </location>
</feature>
<reference evidence="2 3" key="1">
    <citation type="submission" date="2019-02" db="EMBL/GenBank/DDBJ databases">
        <title>Deep-cultivation of Planctomycetes and their phenomic and genomic characterization uncovers novel biology.</title>
        <authorList>
            <person name="Wiegand S."/>
            <person name="Jogler M."/>
            <person name="Boedeker C."/>
            <person name="Pinto D."/>
            <person name="Vollmers J."/>
            <person name="Rivas-Marin E."/>
            <person name="Kohn T."/>
            <person name="Peeters S.H."/>
            <person name="Heuer A."/>
            <person name="Rast P."/>
            <person name="Oberbeckmann S."/>
            <person name="Bunk B."/>
            <person name="Jeske O."/>
            <person name="Meyerdierks A."/>
            <person name="Storesund J.E."/>
            <person name="Kallscheuer N."/>
            <person name="Luecker S."/>
            <person name="Lage O.M."/>
            <person name="Pohl T."/>
            <person name="Merkel B.J."/>
            <person name="Hornburger P."/>
            <person name="Mueller R.-W."/>
            <person name="Bruemmer F."/>
            <person name="Labrenz M."/>
            <person name="Spormann A.M."/>
            <person name="Op den Camp H."/>
            <person name="Overmann J."/>
            <person name="Amann R."/>
            <person name="Jetten M.S.M."/>
            <person name="Mascher T."/>
            <person name="Medema M.H."/>
            <person name="Devos D.P."/>
            <person name="Kaster A.-K."/>
            <person name="Ovreas L."/>
            <person name="Rohde M."/>
            <person name="Galperin M.Y."/>
            <person name="Jogler C."/>
        </authorList>
    </citation>
    <scope>NUCLEOTIDE SEQUENCE [LARGE SCALE GENOMIC DNA]</scope>
    <source>
        <strain evidence="2 3">ETA_A8</strain>
    </source>
</reference>
<keyword evidence="2" id="KW-0378">Hydrolase</keyword>
<gene>
    <name evidence="2" type="ORF">ETAA8_32930</name>
</gene>
<dbReference type="SUPFAM" id="SSF53474">
    <property type="entry name" value="alpha/beta-Hydrolases"/>
    <property type="match status" value="1"/>
</dbReference>
<evidence type="ECO:0000313" key="2">
    <source>
        <dbReference type="EMBL" id="QDU28193.1"/>
    </source>
</evidence>
<dbReference type="GO" id="GO:0004064">
    <property type="term" value="F:arylesterase activity"/>
    <property type="evidence" value="ECO:0007669"/>
    <property type="project" value="UniProtKB-EC"/>
</dbReference>
<dbReference type="PRINTS" id="PR00412">
    <property type="entry name" value="EPOXHYDRLASE"/>
</dbReference>
<dbReference type="EMBL" id="CP036274">
    <property type="protein sequence ID" value="QDU28193.1"/>
    <property type="molecule type" value="Genomic_DNA"/>
</dbReference>
<dbReference type="InterPro" id="IPR000639">
    <property type="entry name" value="Epox_hydrolase-like"/>
</dbReference>
<proteinExistence type="predicted"/>
<dbReference type="InterPro" id="IPR029058">
    <property type="entry name" value="AB_hydrolase_fold"/>
</dbReference>
<keyword evidence="3" id="KW-1185">Reference proteome</keyword>
<organism evidence="2 3">
    <name type="scientific">Anatilimnocola aggregata</name>
    <dbReference type="NCBI Taxonomy" id="2528021"/>
    <lineage>
        <taxon>Bacteria</taxon>
        <taxon>Pseudomonadati</taxon>
        <taxon>Planctomycetota</taxon>
        <taxon>Planctomycetia</taxon>
        <taxon>Pirellulales</taxon>
        <taxon>Pirellulaceae</taxon>
        <taxon>Anatilimnocola</taxon>
    </lineage>
</organism>
<evidence type="ECO:0000259" key="1">
    <source>
        <dbReference type="Pfam" id="PF00561"/>
    </source>
</evidence>
<dbReference type="Gene3D" id="3.40.50.1820">
    <property type="entry name" value="alpha/beta hydrolase"/>
    <property type="match status" value="1"/>
</dbReference>
<dbReference type="AlphaFoldDB" id="A0A517YD77"/>
<sequence length="269" mass="28441">MSGNKVTVGNLQMNVVDQGSGRPLLLVHGFPLDHTMWQGQIAALASEFRVISPDLRGFGQSIAATSSKTTMREYADELAQLLDALEITEPVVFCGLSMGGYVAWQFYAHHRQRLAGLIVCDSRAVADNEKAAAGRLETATKVETEGSQVVADAMLPKLFPAAAVERDADFVTATKKVMLAAPPAGVAAALRGMAERPDFTKELAKIDVPTLIICGAEDAIAPPAEMKEIAETIPGAKYVSIAGAGHMAPLEKPAEVNAAISAFLKSLPK</sequence>
<dbReference type="InterPro" id="IPR050266">
    <property type="entry name" value="AB_hydrolase_sf"/>
</dbReference>
<dbReference type="EC" id="3.1.1.2" evidence="2"/>
<evidence type="ECO:0000313" key="3">
    <source>
        <dbReference type="Proteomes" id="UP000315017"/>
    </source>
</evidence>
<dbReference type="KEGG" id="aagg:ETAA8_32930"/>
<protein>
    <submittedName>
        <fullName evidence="2">Arylesterase</fullName>
        <ecNumber evidence="2">3.1.1.2</ecNumber>
    </submittedName>
</protein>
<dbReference type="OrthoDB" id="252464at2"/>